<dbReference type="AlphaFoldDB" id="R4Z220"/>
<protein>
    <recommendedName>
        <fullName evidence="4">Secreted protein</fullName>
    </recommendedName>
</protein>
<accession>R4Z220</accession>
<reference evidence="2 3" key="1">
    <citation type="journal article" date="2013" name="ISME J.">
        <title>Metabolic model for the filamentous 'Candidatus Microthrix parvicella' based on genomic and metagenomic analyses.</title>
        <authorList>
            <person name="Jon McIlroy S."/>
            <person name="Kristiansen R."/>
            <person name="Albertsen M."/>
            <person name="Michael Karst S."/>
            <person name="Rossetti S."/>
            <person name="Lund Nielsen J."/>
            <person name="Tandoi V."/>
            <person name="James Seviour R."/>
            <person name="Nielsen P.H."/>
        </authorList>
    </citation>
    <scope>NUCLEOTIDE SEQUENCE [LARGE SCALE GENOMIC DNA]</scope>
    <source>
        <strain evidence="2 3">RN1</strain>
    </source>
</reference>
<gene>
    <name evidence="2" type="ORF">BN381_50126</name>
</gene>
<evidence type="ECO:0008006" key="4">
    <source>
        <dbReference type="Google" id="ProtNLM"/>
    </source>
</evidence>
<dbReference type="RefSeq" id="WP_012229364.1">
    <property type="nucleotide sequence ID" value="NZ_HG422565.1"/>
</dbReference>
<sequence length="98" mass="10417">MIPKRVFWFAAGAAAGAFGIKRVESELEARRDQLTPANLAKGAAGMLVGVAADAPGRVTGLVKERRAQRGDEGSGPKEPWAPRDWSSDGGHRVARPPR</sequence>
<dbReference type="Proteomes" id="UP000018291">
    <property type="component" value="Unassembled WGS sequence"/>
</dbReference>
<evidence type="ECO:0000256" key="1">
    <source>
        <dbReference type="SAM" id="MobiDB-lite"/>
    </source>
</evidence>
<feature type="region of interest" description="Disordered" evidence="1">
    <location>
        <begin position="61"/>
        <end position="98"/>
    </location>
</feature>
<dbReference type="HOGENOM" id="CLU_2328549_0_0_11"/>
<dbReference type="EMBL" id="CANL01000045">
    <property type="protein sequence ID" value="CCM64984.1"/>
    <property type="molecule type" value="Genomic_DNA"/>
</dbReference>
<organism evidence="2 3">
    <name type="scientific">Candidatus Neomicrothrix parvicella RN1</name>
    <dbReference type="NCBI Taxonomy" id="1229780"/>
    <lineage>
        <taxon>Bacteria</taxon>
        <taxon>Bacillati</taxon>
        <taxon>Actinomycetota</taxon>
        <taxon>Acidimicrobiia</taxon>
        <taxon>Acidimicrobiales</taxon>
        <taxon>Microthrixaceae</taxon>
        <taxon>Candidatus Neomicrothrix</taxon>
    </lineage>
</organism>
<evidence type="ECO:0000313" key="3">
    <source>
        <dbReference type="Proteomes" id="UP000018291"/>
    </source>
</evidence>
<feature type="compositionally biased region" description="Basic and acidic residues" evidence="1">
    <location>
        <begin position="62"/>
        <end position="75"/>
    </location>
</feature>
<name>R4Z220_9ACTN</name>
<evidence type="ECO:0000313" key="2">
    <source>
        <dbReference type="EMBL" id="CCM64984.1"/>
    </source>
</evidence>
<proteinExistence type="predicted"/>
<dbReference type="STRING" id="1229780.BN381_50126"/>
<keyword evidence="3" id="KW-1185">Reference proteome</keyword>
<comment type="caution">
    <text evidence="2">The sequence shown here is derived from an EMBL/GenBank/DDBJ whole genome shotgun (WGS) entry which is preliminary data.</text>
</comment>